<dbReference type="STRING" id="264697.ABE28_013325"/>
<dbReference type="RefSeq" id="WP_064467403.1">
    <property type="nucleotide sequence ID" value="NZ_CP017080.1"/>
</dbReference>
<keyword evidence="1" id="KW-0472">Membrane</keyword>
<organism evidence="2 3">
    <name type="scientific">Peribacillus muralis</name>
    <dbReference type="NCBI Taxonomy" id="264697"/>
    <lineage>
        <taxon>Bacteria</taxon>
        <taxon>Bacillati</taxon>
        <taxon>Bacillota</taxon>
        <taxon>Bacilli</taxon>
        <taxon>Bacillales</taxon>
        <taxon>Bacillaceae</taxon>
        <taxon>Peribacillus</taxon>
    </lineage>
</organism>
<evidence type="ECO:0000313" key="3">
    <source>
        <dbReference type="Proteomes" id="UP000077926"/>
    </source>
</evidence>
<accession>A0A1B3XQ50</accession>
<evidence type="ECO:0008006" key="4">
    <source>
        <dbReference type="Google" id="ProtNLM"/>
    </source>
</evidence>
<dbReference type="Pfam" id="PF09911">
    <property type="entry name" value="DUF2140"/>
    <property type="match status" value="1"/>
</dbReference>
<name>A0A1B3XQ50_9BACI</name>
<proteinExistence type="predicted"/>
<sequence>MTKVKWKTLFFSLLAINILVILFFLILVNLPAKDKELKPKVSHEEDIQFQIHTNREDLTRLINQYLDKEGLTGSMHYEVYLTDEVELYGTMPFFNREVEMKLTFEPIAQKNGDLILKQKSIAVGRMNLPVSYVMNLINERYNMPEWVSISPNDEAIYVSLQDMELKSDIRVKAKDFNLKKDDISFLLTIPSSFQ</sequence>
<keyword evidence="1" id="KW-0812">Transmembrane</keyword>
<protein>
    <recommendedName>
        <fullName evidence="4">DUF2140 domain-containing protein</fullName>
    </recommendedName>
</protein>
<dbReference type="Proteomes" id="UP000077926">
    <property type="component" value="Chromosome"/>
</dbReference>
<reference evidence="2 3" key="1">
    <citation type="submission" date="2016-08" db="EMBL/GenBank/DDBJ databases">
        <title>Complete genome sequence of Bacillus muralis G25-68, a strain with toxicity to nematodes.</title>
        <authorList>
            <person name="Zheng Z."/>
        </authorList>
    </citation>
    <scope>NUCLEOTIDE SEQUENCE [LARGE SCALE GENOMIC DNA]</scope>
    <source>
        <strain evidence="2 3">G25-68</strain>
    </source>
</reference>
<dbReference type="KEGG" id="bmur:ABE28_013325"/>
<dbReference type="AlphaFoldDB" id="A0A1B3XQ50"/>
<keyword evidence="1" id="KW-1133">Transmembrane helix</keyword>
<dbReference type="EMBL" id="CP017080">
    <property type="protein sequence ID" value="AOH55334.1"/>
    <property type="molecule type" value="Genomic_DNA"/>
</dbReference>
<keyword evidence="3" id="KW-1185">Reference proteome</keyword>
<feature type="transmembrane region" description="Helical" evidence="1">
    <location>
        <begin position="6"/>
        <end position="30"/>
    </location>
</feature>
<evidence type="ECO:0000313" key="2">
    <source>
        <dbReference type="EMBL" id="AOH55334.1"/>
    </source>
</evidence>
<gene>
    <name evidence="2" type="ORF">ABE28_013325</name>
</gene>
<dbReference type="OrthoDB" id="2412610at2"/>
<dbReference type="InterPro" id="IPR018672">
    <property type="entry name" value="DUF2140"/>
</dbReference>
<evidence type="ECO:0000256" key="1">
    <source>
        <dbReference type="SAM" id="Phobius"/>
    </source>
</evidence>